<evidence type="ECO:0000313" key="8">
    <source>
        <dbReference type="EMBL" id="ATP56725.1"/>
    </source>
</evidence>
<evidence type="ECO:0000256" key="2">
    <source>
        <dbReference type="ARBA" id="ARBA00022692"/>
    </source>
</evidence>
<keyword evidence="1 7" id="KW-1003">Cell membrane</keyword>
<evidence type="ECO:0000256" key="1">
    <source>
        <dbReference type="ARBA" id="ARBA00022475"/>
    </source>
</evidence>
<dbReference type="Pfam" id="PF02618">
    <property type="entry name" value="YceG"/>
    <property type="match status" value="1"/>
</dbReference>
<name>A0A2D1U565_9SPHI</name>
<accession>A0A2D1U565</accession>
<dbReference type="EMBL" id="CP024091">
    <property type="protein sequence ID" value="ATP56725.1"/>
    <property type="molecule type" value="Genomic_DNA"/>
</dbReference>
<evidence type="ECO:0000256" key="6">
    <source>
        <dbReference type="ARBA" id="ARBA00023316"/>
    </source>
</evidence>
<dbReference type="GO" id="GO:0009252">
    <property type="term" value="P:peptidoglycan biosynthetic process"/>
    <property type="evidence" value="ECO:0007669"/>
    <property type="project" value="UniProtKB-UniRule"/>
</dbReference>
<keyword evidence="4 7" id="KW-0472">Membrane</keyword>
<feature type="site" description="Important for catalytic activity" evidence="7">
    <location>
        <position position="227"/>
    </location>
</feature>
<evidence type="ECO:0000256" key="5">
    <source>
        <dbReference type="ARBA" id="ARBA00023239"/>
    </source>
</evidence>
<comment type="similarity">
    <text evidence="7">Belongs to the transglycosylase MltG family.</text>
</comment>
<gene>
    <name evidence="7" type="primary">mltG</name>
    <name evidence="8" type="ORF">CPT03_09675</name>
</gene>
<dbReference type="GO" id="GO:0005886">
    <property type="term" value="C:plasma membrane"/>
    <property type="evidence" value="ECO:0007669"/>
    <property type="project" value="UniProtKB-UniRule"/>
</dbReference>
<keyword evidence="3 7" id="KW-1133">Transmembrane helix</keyword>
<dbReference type="AlphaFoldDB" id="A0A2D1U565"/>
<evidence type="ECO:0000313" key="9">
    <source>
        <dbReference type="Proteomes" id="UP000223749"/>
    </source>
</evidence>
<dbReference type="KEGG" id="pgs:CPT03_09675"/>
<sequence length="352" mass="40213">MSNEENKTGLKKGTKIILGLLFVILIAGGVYGLKLYKVYFAPNVTGNEKYLYVRTGYNIDDLFKEIKLKDMLTDIGSFSEASGKMQLARSLKPGRYKLAKGMNNRSIINMLKSGNQDPVKLKFQNLRKKENFAGYLSRNLEPDSLTFINLLDSTSLLEKYGFNKDNSYVMFIPNTYEMYWNVSVPEFFDRMHAEYDKFWNADRKQKAASLNLTPIQVSILASIVDAEALYDKEMPIIAGLYLNRLNKGILLQADPTVIFANNDFTVKRVTNSLLSTPSRYNTYKYAGLPPGPIMMPSINAIDAVLNRDNNNYIYMCAKEDFSGYHNFAVTVQEHEKNAKKYRDALNKRNIFK</sequence>
<dbReference type="PANTHER" id="PTHR30518">
    <property type="entry name" value="ENDOLYTIC MUREIN TRANSGLYCOSYLASE"/>
    <property type="match status" value="1"/>
</dbReference>
<keyword evidence="5 7" id="KW-0456">Lyase</keyword>
<protein>
    <recommendedName>
        <fullName evidence="7">Endolytic murein transglycosylase</fullName>
        <ecNumber evidence="7">4.2.2.29</ecNumber>
    </recommendedName>
    <alternativeName>
        <fullName evidence="7">Peptidoglycan lytic transglycosylase</fullName>
    </alternativeName>
    <alternativeName>
        <fullName evidence="7">Peptidoglycan polymerization terminase</fullName>
    </alternativeName>
</protein>
<dbReference type="Gene3D" id="3.30.1490.480">
    <property type="entry name" value="Endolytic murein transglycosylase"/>
    <property type="match status" value="1"/>
</dbReference>
<evidence type="ECO:0000256" key="7">
    <source>
        <dbReference type="HAMAP-Rule" id="MF_02065"/>
    </source>
</evidence>
<keyword evidence="9" id="KW-1185">Reference proteome</keyword>
<dbReference type="PANTHER" id="PTHR30518:SF2">
    <property type="entry name" value="ENDOLYTIC MUREIN TRANSGLYCOSYLASE"/>
    <property type="match status" value="1"/>
</dbReference>
<keyword evidence="6 7" id="KW-0961">Cell wall biogenesis/degradation</keyword>
<dbReference type="Gene3D" id="3.30.160.60">
    <property type="entry name" value="Classic Zinc Finger"/>
    <property type="match status" value="1"/>
</dbReference>
<comment type="catalytic activity">
    <reaction evidence="7">
        <text>a peptidoglycan chain = a peptidoglycan chain with N-acetyl-1,6-anhydromuramyl-[peptide] at the reducing end + a peptidoglycan chain with N-acetylglucosamine at the non-reducing end.</text>
        <dbReference type="EC" id="4.2.2.29"/>
    </reaction>
</comment>
<reference evidence="8 9" key="1">
    <citation type="submission" date="2017-10" db="EMBL/GenBank/DDBJ databases">
        <title>Whole genome of Pedobacter ginsengisoli T01R-27 isolated from tomato rhizosphere.</title>
        <authorList>
            <person name="Weon H.-Y."/>
            <person name="Lee S.A."/>
            <person name="Sang M.K."/>
            <person name="Song J."/>
        </authorList>
    </citation>
    <scope>NUCLEOTIDE SEQUENCE [LARGE SCALE GENOMIC DNA]</scope>
    <source>
        <strain evidence="8 9">T01R-27</strain>
    </source>
</reference>
<dbReference type="EC" id="4.2.2.29" evidence="7"/>
<dbReference type="GO" id="GO:0071555">
    <property type="term" value="P:cell wall organization"/>
    <property type="evidence" value="ECO:0007669"/>
    <property type="project" value="UniProtKB-KW"/>
</dbReference>
<dbReference type="GO" id="GO:0008932">
    <property type="term" value="F:lytic endotransglycosylase activity"/>
    <property type="evidence" value="ECO:0007669"/>
    <property type="project" value="UniProtKB-UniRule"/>
</dbReference>
<comment type="function">
    <text evidence="7">Functions as a peptidoglycan terminase that cleaves nascent peptidoglycan strands endolytically to terminate their elongation.</text>
</comment>
<dbReference type="InterPro" id="IPR003770">
    <property type="entry name" value="MLTG-like"/>
</dbReference>
<dbReference type="Proteomes" id="UP000223749">
    <property type="component" value="Chromosome"/>
</dbReference>
<dbReference type="OrthoDB" id="9814591at2"/>
<keyword evidence="2 7" id="KW-0812">Transmembrane</keyword>
<organism evidence="8 9">
    <name type="scientific">Pedobacter ginsengisoli</name>
    <dbReference type="NCBI Taxonomy" id="363852"/>
    <lineage>
        <taxon>Bacteria</taxon>
        <taxon>Pseudomonadati</taxon>
        <taxon>Bacteroidota</taxon>
        <taxon>Sphingobacteriia</taxon>
        <taxon>Sphingobacteriales</taxon>
        <taxon>Sphingobacteriaceae</taxon>
        <taxon>Pedobacter</taxon>
    </lineage>
</organism>
<evidence type="ECO:0000256" key="4">
    <source>
        <dbReference type="ARBA" id="ARBA00023136"/>
    </source>
</evidence>
<proteinExistence type="inferred from homology"/>
<dbReference type="RefSeq" id="WP_099438661.1">
    <property type="nucleotide sequence ID" value="NZ_CP024091.1"/>
</dbReference>
<evidence type="ECO:0000256" key="3">
    <source>
        <dbReference type="ARBA" id="ARBA00022989"/>
    </source>
</evidence>
<dbReference type="NCBIfam" id="TIGR00247">
    <property type="entry name" value="endolytic transglycosylase MltG"/>
    <property type="match status" value="1"/>
</dbReference>
<dbReference type="HAMAP" id="MF_02065">
    <property type="entry name" value="MltG"/>
    <property type="match status" value="1"/>
</dbReference>